<dbReference type="AlphaFoldDB" id="A0A2N1J0K5"/>
<dbReference type="Gene3D" id="3.40.50.300">
    <property type="entry name" value="P-loop containing nucleotide triphosphate hydrolases"/>
    <property type="match status" value="1"/>
</dbReference>
<dbReference type="PANTHER" id="PTHR30258:SF29">
    <property type="entry name" value="MSHA PILUS ASSEMBLY ATPASE MSHE"/>
    <property type="match status" value="1"/>
</dbReference>
<comment type="caution">
    <text evidence="5">The sequence shown here is derived from an EMBL/GenBank/DDBJ whole genome shotgun (WGS) entry which is preliminary data.</text>
</comment>
<dbReference type="GO" id="GO:0005886">
    <property type="term" value="C:plasma membrane"/>
    <property type="evidence" value="ECO:0007669"/>
    <property type="project" value="TreeGrafter"/>
</dbReference>
<dbReference type="GO" id="GO:0005524">
    <property type="term" value="F:ATP binding"/>
    <property type="evidence" value="ECO:0007669"/>
    <property type="project" value="UniProtKB-KW"/>
</dbReference>
<dbReference type="SUPFAM" id="SSF52540">
    <property type="entry name" value="P-loop containing nucleoside triphosphate hydrolases"/>
    <property type="match status" value="1"/>
</dbReference>
<evidence type="ECO:0000256" key="2">
    <source>
        <dbReference type="ARBA" id="ARBA00022741"/>
    </source>
</evidence>
<sequence length="459" mass="53014">MKDIKEYVINYDFIKRFDIEALKKSLILPLYEDEIYSYCAVCKSSDIKFAKSCFFNLPSFINIKQDEILFYLSDLEKRYKLYNLYKSSLQSSEQNNKNFIEEFFYTLLKFSIEKRASDIHIETDEKLLIFRFRIDGRLKHIISFSIDFFKIISSYIKLRAKLDITQYRKALDGRIHEKIDEISYDFRVSFMPTISGESIVLRILDNKTVKKDLNLLEFSKPIYEGLKSISSLTQGLVLVCGPTGSGKTTTLYSILKSFDISSKKIITVEDPVEYKLSGITQINVNDKLDVSFSSVLKNILRQDPDIIFIGEIRDKLSLQIAIQASLTGHLVLSTIHSNSALNSISRLLDLNSQSFLLSSTLKSIFYQRLVLRVCPYCAFKGCEKCNYTKYLGRTAICEHLRIDDKLSSLIAKNSSLDEYKSYLKKIDYEDIYSDAKIKVKKALTTLDEVYKVLGFEDEV</sequence>
<feature type="domain" description="AAA+ ATPase" evidence="4">
    <location>
        <begin position="233"/>
        <end position="375"/>
    </location>
</feature>
<keyword evidence="2" id="KW-0547">Nucleotide-binding</keyword>
<protein>
    <submittedName>
        <fullName evidence="5">Transformation system protein</fullName>
    </submittedName>
</protein>
<evidence type="ECO:0000256" key="3">
    <source>
        <dbReference type="ARBA" id="ARBA00022840"/>
    </source>
</evidence>
<proteinExistence type="inferred from homology"/>
<evidence type="ECO:0000313" key="6">
    <source>
        <dbReference type="Proteomes" id="UP000233248"/>
    </source>
</evidence>
<dbReference type="InterPro" id="IPR003593">
    <property type="entry name" value="AAA+_ATPase"/>
</dbReference>
<dbReference type="EMBL" id="NXIF01000045">
    <property type="protein sequence ID" value="PKI80032.1"/>
    <property type="molecule type" value="Genomic_DNA"/>
</dbReference>
<dbReference type="CDD" id="cd01129">
    <property type="entry name" value="PulE-GspE-like"/>
    <property type="match status" value="1"/>
</dbReference>
<dbReference type="Proteomes" id="UP000233248">
    <property type="component" value="Unassembled WGS sequence"/>
</dbReference>
<dbReference type="PANTHER" id="PTHR30258">
    <property type="entry name" value="TYPE II SECRETION SYSTEM PROTEIN GSPE-RELATED"/>
    <property type="match status" value="1"/>
</dbReference>
<evidence type="ECO:0000259" key="4">
    <source>
        <dbReference type="SMART" id="SM00382"/>
    </source>
</evidence>
<evidence type="ECO:0000256" key="1">
    <source>
        <dbReference type="ARBA" id="ARBA00006611"/>
    </source>
</evidence>
<accession>A0A2N1J0K5</accession>
<dbReference type="Pfam" id="PF00437">
    <property type="entry name" value="T2SSE"/>
    <property type="match status" value="1"/>
</dbReference>
<keyword evidence="3" id="KW-0067">ATP-binding</keyword>
<name>A0A2N1J0K5_9BACT</name>
<comment type="similarity">
    <text evidence="1">Belongs to the GSP E family.</text>
</comment>
<dbReference type="InterPro" id="IPR001482">
    <property type="entry name" value="T2SS/T4SS_dom"/>
</dbReference>
<dbReference type="InterPro" id="IPR027417">
    <property type="entry name" value="P-loop_NTPase"/>
</dbReference>
<dbReference type="SMART" id="SM00382">
    <property type="entry name" value="AAA"/>
    <property type="match status" value="1"/>
</dbReference>
<dbReference type="RefSeq" id="WP_101185611.1">
    <property type="nucleotide sequence ID" value="NZ_CP031218.1"/>
</dbReference>
<dbReference type="GO" id="GO:0016887">
    <property type="term" value="F:ATP hydrolysis activity"/>
    <property type="evidence" value="ECO:0007669"/>
    <property type="project" value="TreeGrafter"/>
</dbReference>
<dbReference type="OrthoDB" id="9805147at2"/>
<organism evidence="5 6">
    <name type="scientific">Malaciobacter halophilus</name>
    <dbReference type="NCBI Taxonomy" id="197482"/>
    <lineage>
        <taxon>Bacteria</taxon>
        <taxon>Pseudomonadati</taxon>
        <taxon>Campylobacterota</taxon>
        <taxon>Epsilonproteobacteria</taxon>
        <taxon>Campylobacterales</taxon>
        <taxon>Arcobacteraceae</taxon>
        <taxon>Malaciobacter</taxon>
    </lineage>
</organism>
<evidence type="ECO:0000313" key="5">
    <source>
        <dbReference type="EMBL" id="PKI80032.1"/>
    </source>
</evidence>
<dbReference type="KEGG" id="ahs:AHALO_2029"/>
<reference evidence="5 6" key="1">
    <citation type="submission" date="2017-09" db="EMBL/GenBank/DDBJ databases">
        <title>Genomics of the genus Arcobacter.</title>
        <authorList>
            <person name="Perez-Cataluna A."/>
            <person name="Figueras M.J."/>
            <person name="Salas-Masso N."/>
        </authorList>
    </citation>
    <scope>NUCLEOTIDE SEQUENCE [LARGE SCALE GENOMIC DNA]</scope>
    <source>
        <strain evidence="5 6">DSM 18005</strain>
    </source>
</reference>
<dbReference type="Gene3D" id="3.30.450.90">
    <property type="match status" value="1"/>
</dbReference>
<gene>
    <name evidence="5" type="ORF">CP960_11355</name>
</gene>
<keyword evidence="6" id="KW-1185">Reference proteome</keyword>